<dbReference type="FunFam" id="3.40.190.290:FF:000001">
    <property type="entry name" value="Transcriptional regulator, LysR family"/>
    <property type="match status" value="1"/>
</dbReference>
<proteinExistence type="inferred from homology"/>
<keyword evidence="4" id="KW-0804">Transcription</keyword>
<evidence type="ECO:0000259" key="5">
    <source>
        <dbReference type="PROSITE" id="PS50931"/>
    </source>
</evidence>
<comment type="caution">
    <text evidence="6">The sequence shown here is derived from an EMBL/GenBank/DDBJ whole genome shotgun (WGS) entry which is preliminary data.</text>
</comment>
<evidence type="ECO:0000313" key="6">
    <source>
        <dbReference type="EMBL" id="PLZ92648.1"/>
    </source>
</evidence>
<sequence>MIEDRFESIRSFVVVAQRLSFVEAADTLRVDPSTLSRRIQRLEETLGVRLFNRNTRRVVLTEAGAIYFERCLDILARLDEADATISSLSGEPRGLLHVTLPVTFGQRHIAPVLPEFLTLYPQISVDISFSDRFVDVLEENVDVAIRIGKLRDSQLIARRLAPNRRVLCASPDYLNHYGYPKKPKDLEKHNCLIFSLLATGDTWHLSCGDKQVVVPIQGRIRSDNAEALYRAALNGCGIALLATFIVGEDLKCGRLLTILDEWTSPETDIFAVFAPGRYIPSKIQAFVDFLVKRFRGVPYWD</sequence>
<dbReference type="PANTHER" id="PTHR30537:SF5">
    <property type="entry name" value="HTH-TYPE TRANSCRIPTIONAL ACTIVATOR TTDR-RELATED"/>
    <property type="match status" value="1"/>
</dbReference>
<gene>
    <name evidence="6" type="ORF">CEN44_05250</name>
</gene>
<evidence type="ECO:0000256" key="2">
    <source>
        <dbReference type="ARBA" id="ARBA00023015"/>
    </source>
</evidence>
<dbReference type="InterPro" id="IPR000847">
    <property type="entry name" value="LysR_HTH_N"/>
</dbReference>
<dbReference type="InterPro" id="IPR005119">
    <property type="entry name" value="LysR_subst-bd"/>
</dbReference>
<dbReference type="GO" id="GO:0003700">
    <property type="term" value="F:DNA-binding transcription factor activity"/>
    <property type="evidence" value="ECO:0007669"/>
    <property type="project" value="InterPro"/>
</dbReference>
<keyword evidence="3" id="KW-0238">DNA-binding</keyword>
<reference evidence="6 7" key="1">
    <citation type="submission" date="2017-08" db="EMBL/GenBank/DDBJ databases">
        <title>Genomes of Fischerella (Mastigocladus) sp. strains.</title>
        <authorList>
            <person name="Miller S.R."/>
        </authorList>
    </citation>
    <scope>NUCLEOTIDE SEQUENCE [LARGE SCALE GENOMIC DNA]</scope>
    <source>
        <strain evidence="6 7">CCMEE 5323</strain>
    </source>
</reference>
<name>A0A2N6K6R4_FISMU</name>
<dbReference type="Pfam" id="PF00126">
    <property type="entry name" value="HTH_1"/>
    <property type="match status" value="1"/>
</dbReference>
<dbReference type="FunFam" id="1.10.10.10:FF:000001">
    <property type="entry name" value="LysR family transcriptional regulator"/>
    <property type="match status" value="1"/>
</dbReference>
<keyword evidence="7" id="KW-1185">Reference proteome</keyword>
<dbReference type="InterPro" id="IPR036390">
    <property type="entry name" value="WH_DNA-bd_sf"/>
</dbReference>
<keyword evidence="2" id="KW-0805">Transcription regulation</keyword>
<dbReference type="Gene3D" id="3.40.190.290">
    <property type="match status" value="1"/>
</dbReference>
<dbReference type="CDD" id="cd08422">
    <property type="entry name" value="PBP2_CrgA_like"/>
    <property type="match status" value="1"/>
</dbReference>
<dbReference type="PROSITE" id="PS50931">
    <property type="entry name" value="HTH_LYSR"/>
    <property type="match status" value="1"/>
</dbReference>
<dbReference type="SUPFAM" id="SSF46785">
    <property type="entry name" value="Winged helix' DNA-binding domain"/>
    <property type="match status" value="1"/>
</dbReference>
<dbReference type="SUPFAM" id="SSF53850">
    <property type="entry name" value="Periplasmic binding protein-like II"/>
    <property type="match status" value="1"/>
</dbReference>
<feature type="domain" description="HTH lysR-type" evidence="5">
    <location>
        <begin position="4"/>
        <end position="61"/>
    </location>
</feature>
<comment type="similarity">
    <text evidence="1">Belongs to the LysR transcriptional regulatory family.</text>
</comment>
<dbReference type="PANTHER" id="PTHR30537">
    <property type="entry name" value="HTH-TYPE TRANSCRIPTIONAL REGULATOR"/>
    <property type="match status" value="1"/>
</dbReference>
<dbReference type="Gene3D" id="1.10.10.10">
    <property type="entry name" value="Winged helix-like DNA-binding domain superfamily/Winged helix DNA-binding domain"/>
    <property type="match status" value="1"/>
</dbReference>
<protein>
    <submittedName>
        <fullName evidence="6">LysR family transcriptional regulator</fullName>
    </submittedName>
</protein>
<evidence type="ECO:0000256" key="4">
    <source>
        <dbReference type="ARBA" id="ARBA00023163"/>
    </source>
</evidence>
<dbReference type="AlphaFoldDB" id="A0A2N6K6R4"/>
<dbReference type="GO" id="GO:0006351">
    <property type="term" value="P:DNA-templated transcription"/>
    <property type="evidence" value="ECO:0007669"/>
    <property type="project" value="TreeGrafter"/>
</dbReference>
<dbReference type="InterPro" id="IPR058163">
    <property type="entry name" value="LysR-type_TF_proteobact-type"/>
</dbReference>
<dbReference type="InterPro" id="IPR036388">
    <property type="entry name" value="WH-like_DNA-bd_sf"/>
</dbReference>
<evidence type="ECO:0000313" key="7">
    <source>
        <dbReference type="Proteomes" id="UP000235036"/>
    </source>
</evidence>
<organism evidence="6 7">
    <name type="scientific">Fischerella muscicola CCMEE 5323</name>
    <dbReference type="NCBI Taxonomy" id="2019572"/>
    <lineage>
        <taxon>Bacteria</taxon>
        <taxon>Bacillati</taxon>
        <taxon>Cyanobacteriota</taxon>
        <taxon>Cyanophyceae</taxon>
        <taxon>Nostocales</taxon>
        <taxon>Hapalosiphonaceae</taxon>
        <taxon>Fischerella</taxon>
    </lineage>
</organism>
<dbReference type="Pfam" id="PF03466">
    <property type="entry name" value="LysR_substrate"/>
    <property type="match status" value="1"/>
</dbReference>
<accession>A0A2N6K6R4</accession>
<dbReference type="RefSeq" id="WP_016869947.1">
    <property type="nucleotide sequence ID" value="NZ_CAWNVR010000151.1"/>
</dbReference>
<evidence type="ECO:0000256" key="3">
    <source>
        <dbReference type="ARBA" id="ARBA00023125"/>
    </source>
</evidence>
<evidence type="ECO:0000256" key="1">
    <source>
        <dbReference type="ARBA" id="ARBA00009437"/>
    </source>
</evidence>
<dbReference type="EMBL" id="NRQW01000109">
    <property type="protein sequence ID" value="PLZ92648.1"/>
    <property type="molecule type" value="Genomic_DNA"/>
</dbReference>
<dbReference type="GO" id="GO:0043565">
    <property type="term" value="F:sequence-specific DNA binding"/>
    <property type="evidence" value="ECO:0007669"/>
    <property type="project" value="TreeGrafter"/>
</dbReference>
<dbReference type="Proteomes" id="UP000235036">
    <property type="component" value="Unassembled WGS sequence"/>
</dbReference>